<dbReference type="SUPFAM" id="SSF52172">
    <property type="entry name" value="CheY-like"/>
    <property type="match status" value="1"/>
</dbReference>
<name>A0A327XD77_9RHOB</name>
<dbReference type="SMART" id="SM00448">
    <property type="entry name" value="REC"/>
    <property type="match status" value="1"/>
</dbReference>
<feature type="domain" description="Response regulatory" evidence="3">
    <location>
        <begin position="4"/>
        <end position="91"/>
    </location>
</feature>
<proteinExistence type="predicted"/>
<dbReference type="Gene3D" id="3.40.50.2300">
    <property type="match status" value="1"/>
</dbReference>
<dbReference type="PANTHER" id="PTHR44591:SF3">
    <property type="entry name" value="RESPONSE REGULATORY DOMAIN-CONTAINING PROTEIN"/>
    <property type="match status" value="1"/>
</dbReference>
<sequence length="91" mass="10020">MMPSVLGVDDSGIIRAVVAFRLEAAGYTFFSAVDGVDELEKAAELCPDVIITDIRMPRMDGITFTRKRLCCTKRLTATLPLFPDTLVPRSL</sequence>
<dbReference type="PROSITE" id="PS50110">
    <property type="entry name" value="RESPONSE_REGULATORY"/>
    <property type="match status" value="1"/>
</dbReference>
<reference evidence="4 5" key="1">
    <citation type="submission" date="2018-06" db="EMBL/GenBank/DDBJ databases">
        <title>Genomic Encyclopedia of Archaeal and Bacterial Type Strains, Phase II (KMG-II): from individual species to whole genera.</title>
        <authorList>
            <person name="Goeker M."/>
        </authorList>
    </citation>
    <scope>NUCLEOTIDE SEQUENCE [LARGE SCALE GENOMIC DNA]</scope>
    <source>
        <strain evidence="4 5">DSM 22011</strain>
    </source>
</reference>
<evidence type="ECO:0000259" key="3">
    <source>
        <dbReference type="PROSITE" id="PS50110"/>
    </source>
</evidence>
<dbReference type="EMBL" id="QLMG01000125">
    <property type="protein sequence ID" value="RAK06670.1"/>
    <property type="molecule type" value="Genomic_DNA"/>
</dbReference>
<keyword evidence="5" id="KW-1185">Reference proteome</keyword>
<accession>A0A327XD77</accession>
<dbReference type="Pfam" id="PF00072">
    <property type="entry name" value="Response_reg"/>
    <property type="match status" value="1"/>
</dbReference>
<evidence type="ECO:0000313" key="4">
    <source>
        <dbReference type="EMBL" id="RAK06670.1"/>
    </source>
</evidence>
<dbReference type="InterPro" id="IPR001789">
    <property type="entry name" value="Sig_transdc_resp-reg_receiver"/>
</dbReference>
<dbReference type="InterPro" id="IPR011006">
    <property type="entry name" value="CheY-like_superfamily"/>
</dbReference>
<feature type="modified residue" description="4-aspartylphosphate" evidence="2">
    <location>
        <position position="53"/>
    </location>
</feature>
<protein>
    <submittedName>
        <fullName evidence="4">Two-component system chemotaxis response regulator CheY</fullName>
    </submittedName>
</protein>
<organism evidence="4 5">
    <name type="scientific">Salipiger aestuarii</name>
    <dbReference type="NCBI Taxonomy" id="568098"/>
    <lineage>
        <taxon>Bacteria</taxon>
        <taxon>Pseudomonadati</taxon>
        <taxon>Pseudomonadota</taxon>
        <taxon>Alphaproteobacteria</taxon>
        <taxon>Rhodobacterales</taxon>
        <taxon>Roseobacteraceae</taxon>
        <taxon>Salipiger</taxon>
    </lineage>
</organism>
<dbReference type="Proteomes" id="UP000249165">
    <property type="component" value="Unassembled WGS sequence"/>
</dbReference>
<dbReference type="InterPro" id="IPR050595">
    <property type="entry name" value="Bact_response_regulator"/>
</dbReference>
<evidence type="ECO:0000256" key="1">
    <source>
        <dbReference type="ARBA" id="ARBA00022553"/>
    </source>
</evidence>
<keyword evidence="1 2" id="KW-0597">Phosphoprotein</keyword>
<dbReference type="AlphaFoldDB" id="A0A327XD77"/>
<comment type="caution">
    <text evidence="4">The sequence shown here is derived from an EMBL/GenBank/DDBJ whole genome shotgun (WGS) entry which is preliminary data.</text>
</comment>
<dbReference type="PANTHER" id="PTHR44591">
    <property type="entry name" value="STRESS RESPONSE REGULATOR PROTEIN 1"/>
    <property type="match status" value="1"/>
</dbReference>
<gene>
    <name evidence="4" type="ORF">ATI53_11252</name>
</gene>
<dbReference type="GO" id="GO:0000160">
    <property type="term" value="P:phosphorelay signal transduction system"/>
    <property type="evidence" value="ECO:0007669"/>
    <property type="project" value="InterPro"/>
</dbReference>
<evidence type="ECO:0000256" key="2">
    <source>
        <dbReference type="PROSITE-ProRule" id="PRU00169"/>
    </source>
</evidence>
<evidence type="ECO:0000313" key="5">
    <source>
        <dbReference type="Proteomes" id="UP000249165"/>
    </source>
</evidence>
<dbReference type="OrthoDB" id="9800897at2"/>